<dbReference type="RefSeq" id="WP_203801790.1">
    <property type="nucleotide sequence ID" value="NZ_BOMY01000012.1"/>
</dbReference>
<keyword evidence="2" id="KW-1185">Reference proteome</keyword>
<reference evidence="1" key="1">
    <citation type="submission" date="2021-01" db="EMBL/GenBank/DDBJ databases">
        <title>Whole genome shotgun sequence of Actinoplanes tereljensis NBRC 105297.</title>
        <authorList>
            <person name="Komaki H."/>
            <person name="Tamura T."/>
        </authorList>
    </citation>
    <scope>NUCLEOTIDE SEQUENCE</scope>
    <source>
        <strain evidence="1">NBRC 105297</strain>
    </source>
</reference>
<evidence type="ECO:0000313" key="1">
    <source>
        <dbReference type="EMBL" id="GIF18967.1"/>
    </source>
</evidence>
<sequence length="154" mass="17094">MTVRPAHIRAGHSGCFNCAASGYFSLTRLKRRTDLARRPAYLYLVEFINYNGTTFHKIGISTTENRLHRHTVLGGGILLARQDDTLLTCCQAEQLILRHVADRAYRPSPGRIKGGDTECLRPGEPIDLPAWINAAHALTARGADQGRRLEGATW</sequence>
<protein>
    <submittedName>
        <fullName evidence="1">Uncharacterized protein</fullName>
    </submittedName>
</protein>
<dbReference type="Proteomes" id="UP000623608">
    <property type="component" value="Unassembled WGS sequence"/>
</dbReference>
<gene>
    <name evidence="1" type="ORF">Ate02nite_16970</name>
</gene>
<comment type="caution">
    <text evidence="1">The sequence shown here is derived from an EMBL/GenBank/DDBJ whole genome shotgun (WGS) entry which is preliminary data.</text>
</comment>
<organism evidence="1 2">
    <name type="scientific">Paractinoplanes tereljensis</name>
    <dbReference type="NCBI Taxonomy" id="571912"/>
    <lineage>
        <taxon>Bacteria</taxon>
        <taxon>Bacillati</taxon>
        <taxon>Actinomycetota</taxon>
        <taxon>Actinomycetes</taxon>
        <taxon>Micromonosporales</taxon>
        <taxon>Micromonosporaceae</taxon>
        <taxon>Paractinoplanes</taxon>
    </lineage>
</organism>
<accession>A0A919TSD8</accession>
<dbReference type="EMBL" id="BOMY01000012">
    <property type="protein sequence ID" value="GIF18967.1"/>
    <property type="molecule type" value="Genomic_DNA"/>
</dbReference>
<dbReference type="AlphaFoldDB" id="A0A919TSD8"/>
<name>A0A919TSD8_9ACTN</name>
<proteinExistence type="predicted"/>
<evidence type="ECO:0000313" key="2">
    <source>
        <dbReference type="Proteomes" id="UP000623608"/>
    </source>
</evidence>